<reference evidence="1 2" key="1">
    <citation type="journal article" date="2015" name="Int. J. Syst. Evol. Microbiol.">
        <title>Revisiting Corynebacterium glyciniphilum (ex Kubota et al., 1972) sp. nov., nom. rev., isolated from putrefied banana.</title>
        <authorList>
            <person name="Al-Dilaimi A."/>
            <person name="Bednarz H."/>
            <person name="Lomker A."/>
            <person name="Niehaus K."/>
            <person name="Kalinowski J."/>
            <person name="Ruckert C."/>
        </authorList>
    </citation>
    <scope>NUCLEOTIDE SEQUENCE [LARGE SCALE GENOMIC DNA]</scope>
    <source>
        <strain evidence="1">AJ 3170</strain>
        <plasmid evidence="2">Plasmid pCgly1</plasmid>
    </source>
</reference>
<keyword evidence="1" id="KW-0614">Plasmid</keyword>
<dbReference type="EMBL" id="CP006843">
    <property type="protein sequence ID" value="AHW65665.1"/>
    <property type="molecule type" value="Genomic_DNA"/>
</dbReference>
<sequence>MIKTLARDHRRLSPEYQRTVIDWWLHLHTQVPDDPVTIAGDQGWGQDALAKAHDLIAVDNQAPSEDGRPAIYDTAIGSTYQHSMGVQKGWLGQ</sequence>
<dbReference type="KEGG" id="cgy:CGLY_16460"/>
<dbReference type="AlphaFoldDB" id="X5EE45"/>
<dbReference type="Proteomes" id="UP000023703">
    <property type="component" value="Plasmid pCgly1"/>
</dbReference>
<geneLocation type="plasmid" evidence="1 2">
    <name>pCgly1</name>
</geneLocation>
<proteinExistence type="predicted"/>
<evidence type="ECO:0000313" key="1">
    <source>
        <dbReference type="EMBL" id="AHW65665.1"/>
    </source>
</evidence>
<protein>
    <submittedName>
        <fullName evidence="1">Uncharacterized protein</fullName>
    </submittedName>
</protein>
<evidence type="ECO:0000313" key="2">
    <source>
        <dbReference type="Proteomes" id="UP000023703"/>
    </source>
</evidence>
<organism evidence="1 2">
    <name type="scientific">Corynebacterium glyciniphilum AJ 3170</name>
    <dbReference type="NCBI Taxonomy" id="1404245"/>
    <lineage>
        <taxon>Bacteria</taxon>
        <taxon>Bacillati</taxon>
        <taxon>Actinomycetota</taxon>
        <taxon>Actinomycetes</taxon>
        <taxon>Mycobacteriales</taxon>
        <taxon>Corynebacteriaceae</taxon>
        <taxon>Corynebacterium</taxon>
    </lineage>
</organism>
<name>X5EE45_9CORY</name>
<keyword evidence="2" id="KW-1185">Reference proteome</keyword>
<dbReference type="HOGENOM" id="CLU_194384_0_0_11"/>
<accession>X5EE45</accession>
<gene>
    <name evidence="1" type="ORF">CGLY_16460</name>
</gene>
<dbReference type="eggNOG" id="ENOG5030ICG">
    <property type="taxonomic scope" value="Bacteria"/>
</dbReference>